<name>A0A094SJI7_9ZZZZ</name>
<gene>
    <name evidence="2" type="ORF">GM50_8155</name>
</gene>
<reference evidence="2" key="1">
    <citation type="submission" date="2014-05" db="EMBL/GenBank/DDBJ databases">
        <title>Key roles for freshwater Actinobacteria revealed by deep metagenomic sequencing.</title>
        <authorList>
            <person name="Ghai R."/>
            <person name="Mizuno C.M."/>
            <person name="Picazo A."/>
            <person name="Camacho A."/>
            <person name="Rodriguez-Valera F."/>
        </authorList>
    </citation>
    <scope>NUCLEOTIDE SEQUENCE</scope>
</reference>
<dbReference type="AlphaFoldDB" id="A0A094SJI7"/>
<protein>
    <recommendedName>
        <fullName evidence="1">Helicase XPB/Ssl2 N-terminal domain-containing protein</fullName>
    </recommendedName>
</protein>
<organism evidence="2">
    <name type="scientific">freshwater metagenome</name>
    <dbReference type="NCBI Taxonomy" id="449393"/>
    <lineage>
        <taxon>unclassified sequences</taxon>
        <taxon>metagenomes</taxon>
        <taxon>ecological metagenomes</taxon>
    </lineage>
</organism>
<dbReference type="EMBL" id="JNSK01000022">
    <property type="protein sequence ID" value="KGA18628.1"/>
    <property type="molecule type" value="Genomic_DNA"/>
</dbReference>
<comment type="caution">
    <text evidence="2">The sequence shown here is derived from an EMBL/GenBank/DDBJ whole genome shotgun (WGS) entry which is preliminary data.</text>
</comment>
<dbReference type="InterPro" id="IPR032830">
    <property type="entry name" value="XPB/Ssl2_N"/>
</dbReference>
<accession>A0A094SJI7</accession>
<feature type="domain" description="Helicase XPB/Ssl2 N-terminal" evidence="1">
    <location>
        <begin position="445"/>
        <end position="567"/>
    </location>
</feature>
<sequence length="735" mass="79437">MEIRSFADYLRGLDDAALLRLFTHRPDLIAPVPPDMASLAVRASSAPSLARSIDSLNAWQFQVLEACAVASEPFTEKIIAALTDKPAIFVIPGLIERGLIYPADDGLRMSTTLRELLGNEVAQLGPFSMAKLNLKKLSDAPPSAKKILDAMAWGPPRGTVADIKKPGAGVQWCLEEGFLIPYSQTIVVMPREVAIALRGGKVHKEQSVNPPEISYSFTAKDRKGLNNAAIANITTFLRWVEEVLNFWAQDPPTALRSGGLGVRDLKALALHIGVDENCAAFVAELCYISALLTIDPDDRILPTTNFDIWLTQRSSDKWLTLASAWISTSRVSGLVGNEDSKNIAPLGPELDRVNAASVRSLVLSLLRDNRDGAITPDSMVALASWHRPSKRIGGIPAPHILFTLREAEWLGVTGQGVISDYGLALLDGAALDQIDIDLPEEVDHILIQSDNTAIAPGPLAQVVAQEMALLADVESRGGATVFRFTDSTIRRALDHGKTGEDITKFLKATSKTPMPQPLEYLIADVAKKYGKLRVGATTSFIRCEDQSVIVAILSDKKLDGLGFRRIAAEVLISDLEVDDAVNVLRNAGYLPAIEDSKGILLSGARVMRSQNKARPPRIVGEIDSPTDIVLEGAVRVLRTGEKSSHRQSTLRNISSSALGELPRSSANETLELLSHHLTHSPDTSLSIGYADNNGLISHRIIDPLKLSAGTLLARDHATGEITTFRIARITGVASL</sequence>
<evidence type="ECO:0000313" key="2">
    <source>
        <dbReference type="EMBL" id="KGA18628.1"/>
    </source>
</evidence>
<evidence type="ECO:0000259" key="1">
    <source>
        <dbReference type="Pfam" id="PF13625"/>
    </source>
</evidence>
<dbReference type="PROSITE" id="PS52050">
    <property type="entry name" value="WYL"/>
    <property type="match status" value="1"/>
</dbReference>
<proteinExistence type="predicted"/>
<dbReference type="Pfam" id="PF13625">
    <property type="entry name" value="Helicase_C_3"/>
    <property type="match status" value="1"/>
</dbReference>